<dbReference type="EMBL" id="KZ819295">
    <property type="protein sequence ID" value="PWN97269.1"/>
    <property type="molecule type" value="Genomic_DNA"/>
</dbReference>
<keyword evidence="4 5" id="KW-0472">Membrane</keyword>
<feature type="transmembrane region" description="Helical" evidence="5">
    <location>
        <begin position="316"/>
        <end position="334"/>
    </location>
</feature>
<feature type="transmembrane region" description="Helical" evidence="5">
    <location>
        <begin position="82"/>
        <end position="100"/>
    </location>
</feature>
<dbReference type="PANTHER" id="PTHR42718:SF41">
    <property type="entry name" value="MFS TRANSPORTER OF UNKOWN SPECIFICITY (AFU_ORTHOLOGUE AFUA_5G09940)-RELATED"/>
    <property type="match status" value="1"/>
</dbReference>
<dbReference type="Pfam" id="PF07690">
    <property type="entry name" value="MFS_1"/>
    <property type="match status" value="1"/>
</dbReference>
<evidence type="ECO:0000259" key="6">
    <source>
        <dbReference type="PROSITE" id="PS50850"/>
    </source>
</evidence>
<dbReference type="InterPro" id="IPR020846">
    <property type="entry name" value="MFS_dom"/>
</dbReference>
<feature type="transmembrane region" description="Helical" evidence="5">
    <location>
        <begin position="447"/>
        <end position="466"/>
    </location>
</feature>
<dbReference type="GO" id="GO:0022857">
    <property type="term" value="F:transmembrane transporter activity"/>
    <property type="evidence" value="ECO:0007669"/>
    <property type="project" value="InterPro"/>
</dbReference>
<dbReference type="InterPro" id="IPR036259">
    <property type="entry name" value="MFS_trans_sf"/>
</dbReference>
<feature type="transmembrane region" description="Helical" evidence="5">
    <location>
        <begin position="171"/>
        <end position="191"/>
    </location>
</feature>
<evidence type="ECO:0000256" key="1">
    <source>
        <dbReference type="ARBA" id="ARBA00004141"/>
    </source>
</evidence>
<feature type="domain" description="Major facilitator superfamily (MFS) profile" evidence="6">
    <location>
        <begin position="17"/>
        <end position="472"/>
    </location>
</feature>
<dbReference type="GO" id="GO:0016020">
    <property type="term" value="C:membrane"/>
    <property type="evidence" value="ECO:0007669"/>
    <property type="project" value="UniProtKB-SubCell"/>
</dbReference>
<gene>
    <name evidence="7" type="ORF">FA09DRAFT_298571</name>
</gene>
<dbReference type="InterPro" id="IPR005829">
    <property type="entry name" value="Sugar_transporter_CS"/>
</dbReference>
<dbReference type="PANTHER" id="PTHR42718">
    <property type="entry name" value="MAJOR FACILITATOR SUPERFAMILY MULTIDRUG TRANSPORTER MFSC"/>
    <property type="match status" value="1"/>
</dbReference>
<evidence type="ECO:0000313" key="8">
    <source>
        <dbReference type="Proteomes" id="UP000245946"/>
    </source>
</evidence>
<dbReference type="OrthoDB" id="440755at2759"/>
<dbReference type="PROSITE" id="PS00217">
    <property type="entry name" value="SUGAR_TRANSPORT_2"/>
    <property type="match status" value="1"/>
</dbReference>
<feature type="transmembrane region" description="Helical" evidence="5">
    <location>
        <begin position="55"/>
        <end position="75"/>
    </location>
</feature>
<dbReference type="RefSeq" id="XP_025597548.1">
    <property type="nucleotide sequence ID" value="XM_025740250.1"/>
</dbReference>
<proteinExistence type="predicted"/>
<evidence type="ECO:0000256" key="4">
    <source>
        <dbReference type="ARBA" id="ARBA00023136"/>
    </source>
</evidence>
<dbReference type="SUPFAM" id="SSF103473">
    <property type="entry name" value="MFS general substrate transporter"/>
    <property type="match status" value="1"/>
</dbReference>
<feature type="transmembrane region" description="Helical" evidence="5">
    <location>
        <begin position="15"/>
        <end position="35"/>
    </location>
</feature>
<dbReference type="PROSITE" id="PS50850">
    <property type="entry name" value="MFS"/>
    <property type="match status" value="1"/>
</dbReference>
<keyword evidence="3 5" id="KW-1133">Transmembrane helix</keyword>
<feature type="transmembrane region" description="Helical" evidence="5">
    <location>
        <begin position="366"/>
        <end position="392"/>
    </location>
</feature>
<evidence type="ECO:0000256" key="3">
    <source>
        <dbReference type="ARBA" id="ARBA00022989"/>
    </source>
</evidence>
<feature type="transmembrane region" description="Helical" evidence="5">
    <location>
        <begin position="278"/>
        <end position="296"/>
    </location>
</feature>
<dbReference type="STRING" id="58919.A0A316Z6P0"/>
<dbReference type="Gene3D" id="1.20.1720.10">
    <property type="entry name" value="Multidrug resistance protein D"/>
    <property type="match status" value="1"/>
</dbReference>
<dbReference type="AlphaFoldDB" id="A0A316Z6P0"/>
<protein>
    <submittedName>
        <fullName evidence="7">MFS general substrate transporter</fullName>
    </submittedName>
</protein>
<evidence type="ECO:0000313" key="7">
    <source>
        <dbReference type="EMBL" id="PWN97269.1"/>
    </source>
</evidence>
<reference evidence="7 8" key="1">
    <citation type="journal article" date="2018" name="Mol. Biol. Evol.">
        <title>Broad Genomic Sampling Reveals a Smut Pathogenic Ancestry of the Fungal Clade Ustilaginomycotina.</title>
        <authorList>
            <person name="Kijpornyongpan T."/>
            <person name="Mondo S.J."/>
            <person name="Barry K."/>
            <person name="Sandor L."/>
            <person name="Lee J."/>
            <person name="Lipzen A."/>
            <person name="Pangilinan J."/>
            <person name="LaButti K."/>
            <person name="Hainaut M."/>
            <person name="Henrissat B."/>
            <person name="Grigoriev I.V."/>
            <person name="Spatafora J.W."/>
            <person name="Aime M.C."/>
        </authorList>
    </citation>
    <scope>NUCLEOTIDE SEQUENCE [LARGE SCALE GENOMIC DNA]</scope>
    <source>
        <strain evidence="7 8">MCA 4186</strain>
    </source>
</reference>
<keyword evidence="2 5" id="KW-0812">Transmembrane</keyword>
<feature type="transmembrane region" description="Helical" evidence="5">
    <location>
        <begin position="341"/>
        <end position="360"/>
    </location>
</feature>
<accession>A0A316Z6P0</accession>
<name>A0A316Z6P0_9BASI</name>
<feature type="transmembrane region" description="Helical" evidence="5">
    <location>
        <begin position="238"/>
        <end position="257"/>
    </location>
</feature>
<dbReference type="Gene3D" id="1.20.1250.20">
    <property type="entry name" value="MFS general substrate transporter like domains"/>
    <property type="match status" value="1"/>
</dbReference>
<evidence type="ECO:0000256" key="2">
    <source>
        <dbReference type="ARBA" id="ARBA00022692"/>
    </source>
</evidence>
<organism evidence="7 8">
    <name type="scientific">Tilletiopsis washingtonensis</name>
    <dbReference type="NCBI Taxonomy" id="58919"/>
    <lineage>
        <taxon>Eukaryota</taxon>
        <taxon>Fungi</taxon>
        <taxon>Dikarya</taxon>
        <taxon>Basidiomycota</taxon>
        <taxon>Ustilaginomycotina</taxon>
        <taxon>Exobasidiomycetes</taxon>
        <taxon>Entylomatales</taxon>
        <taxon>Entylomatales incertae sedis</taxon>
        <taxon>Tilletiopsis</taxon>
    </lineage>
</organism>
<dbReference type="GeneID" id="37267796"/>
<keyword evidence="8" id="KW-1185">Reference proteome</keyword>
<dbReference type="Proteomes" id="UP000245946">
    <property type="component" value="Unassembled WGS sequence"/>
</dbReference>
<feature type="transmembrane region" description="Helical" evidence="5">
    <location>
        <begin position="211"/>
        <end position="232"/>
    </location>
</feature>
<comment type="subcellular location">
    <subcellularLocation>
        <location evidence="1">Membrane</location>
        <topology evidence="1">Multi-pass membrane protein</topology>
    </subcellularLocation>
</comment>
<evidence type="ECO:0000256" key="5">
    <source>
        <dbReference type="SAM" id="Phobius"/>
    </source>
</evidence>
<sequence length="478" mass="50673">MQPRPAALKSLPQELLFVGVCGMGQALFGWLLGNVVVNQRSLTADLGTSNSQKPWLLGSFLLTNGLSVVISGSLADHLGPKMLMVGGFAWLSLWNLITGFSLSSKYLFFISRAMQGFACGALTSSSISLLGQTYSPGRRKSRAFSGMAAMAPVGYWLGAIHGGLLTEHRPWIFFSMAIGIALLFVLSLSVVPASVDPRATAARPSLRQFDYLGALLAMIGLGCIVAGLTQGSPAGWQPYTYILIIAGAATLAAFTLAERQATRPLVPMQLFSVPNFPAVILVYFLAFGAFSVWQFYMLEFFLSVQKVAPLTAALYLTPNAIVGLLCTFGTASLLHVVPGHYVLCVSALASGAGAVFFLPQTANTSYYALSMPGIALATLCPDLSFAAVAVLLTTSVPRTYQGSAGAFLMTAQSLSAAIFIGIGDAIATATPGQVAHADLEMRSLRSVWWFSLAVALVSAAIGLAFVRIPKTQEREHYD</sequence>
<dbReference type="InterPro" id="IPR011701">
    <property type="entry name" value="MFS"/>
</dbReference>
<feature type="transmembrane region" description="Helical" evidence="5">
    <location>
        <begin position="404"/>
        <end position="427"/>
    </location>
</feature>
<feature type="transmembrane region" description="Helical" evidence="5">
    <location>
        <begin position="143"/>
        <end position="165"/>
    </location>
</feature>